<name>A0AAN8ZKN6_9MAGN</name>
<dbReference type="GO" id="GO:0004553">
    <property type="term" value="F:hydrolase activity, hydrolyzing O-glycosyl compounds"/>
    <property type="evidence" value="ECO:0007669"/>
    <property type="project" value="InterPro"/>
</dbReference>
<keyword evidence="6" id="KW-0134">Cell wall</keyword>
<feature type="chain" id="PRO_5042666464" description="Xyloglucan endotransglucosylase/hydrolase" evidence="6">
    <location>
        <begin position="24"/>
        <end position="246"/>
    </location>
</feature>
<dbReference type="InterPro" id="IPR013320">
    <property type="entry name" value="ConA-like_dom_sf"/>
</dbReference>
<evidence type="ECO:0000256" key="1">
    <source>
        <dbReference type="ARBA" id="ARBA00022679"/>
    </source>
</evidence>
<protein>
    <recommendedName>
        <fullName evidence="6">Xyloglucan endotransglucosylase/hydrolase</fullName>
        <ecNumber evidence="6">2.4.1.207</ecNumber>
    </recommendedName>
</protein>
<evidence type="ECO:0000313" key="8">
    <source>
        <dbReference type="EMBL" id="KAK6937635.1"/>
    </source>
</evidence>
<gene>
    <name evidence="8" type="ORF">RJ641_031143</name>
</gene>
<organism evidence="8 9">
    <name type="scientific">Dillenia turbinata</name>
    <dbReference type="NCBI Taxonomy" id="194707"/>
    <lineage>
        <taxon>Eukaryota</taxon>
        <taxon>Viridiplantae</taxon>
        <taxon>Streptophyta</taxon>
        <taxon>Embryophyta</taxon>
        <taxon>Tracheophyta</taxon>
        <taxon>Spermatophyta</taxon>
        <taxon>Magnoliopsida</taxon>
        <taxon>eudicotyledons</taxon>
        <taxon>Gunneridae</taxon>
        <taxon>Pentapetalae</taxon>
        <taxon>Dilleniales</taxon>
        <taxon>Dilleniaceae</taxon>
        <taxon>Dillenia</taxon>
    </lineage>
</organism>
<dbReference type="Proteomes" id="UP001370490">
    <property type="component" value="Unassembled WGS sequence"/>
</dbReference>
<dbReference type="GO" id="GO:0016762">
    <property type="term" value="F:xyloglucan:xyloglucosyl transferase activity"/>
    <property type="evidence" value="ECO:0007669"/>
    <property type="project" value="UniProtKB-EC"/>
</dbReference>
<dbReference type="InterPro" id="IPR016455">
    <property type="entry name" value="XTH"/>
</dbReference>
<reference evidence="8 9" key="1">
    <citation type="submission" date="2023-12" db="EMBL/GenBank/DDBJ databases">
        <title>A high-quality genome assembly for Dillenia turbinata (Dilleniales).</title>
        <authorList>
            <person name="Chanderbali A."/>
        </authorList>
    </citation>
    <scope>NUCLEOTIDE SEQUENCE [LARGE SCALE GENOMIC DNA]</scope>
    <source>
        <strain evidence="8">LSX21</strain>
        <tissue evidence="8">Leaf</tissue>
    </source>
</reference>
<evidence type="ECO:0000256" key="4">
    <source>
        <dbReference type="ARBA" id="ARBA00023295"/>
    </source>
</evidence>
<keyword evidence="6" id="KW-0052">Apoplast</keyword>
<keyword evidence="4 6" id="KW-0326">Glycosidase</keyword>
<dbReference type="InterPro" id="IPR044791">
    <property type="entry name" value="Beta-glucanase/XTH"/>
</dbReference>
<keyword evidence="2 6" id="KW-0378">Hydrolase</keyword>
<dbReference type="GO" id="GO:0010411">
    <property type="term" value="P:xyloglucan metabolic process"/>
    <property type="evidence" value="ECO:0007669"/>
    <property type="project" value="InterPro"/>
</dbReference>
<dbReference type="PRINTS" id="PR00737">
    <property type="entry name" value="GLHYDRLASE16"/>
</dbReference>
<evidence type="ECO:0000256" key="3">
    <source>
        <dbReference type="ARBA" id="ARBA00023157"/>
    </source>
</evidence>
<proteinExistence type="inferred from homology"/>
<dbReference type="Pfam" id="PF00722">
    <property type="entry name" value="Glyco_hydro_16"/>
    <property type="match status" value="1"/>
</dbReference>
<feature type="active site" description="Proton donor" evidence="5">
    <location>
        <position position="71"/>
    </location>
</feature>
<evidence type="ECO:0000256" key="2">
    <source>
        <dbReference type="ARBA" id="ARBA00022801"/>
    </source>
</evidence>
<keyword evidence="3" id="KW-1015">Disulfide bond</keyword>
<comment type="similarity">
    <text evidence="6">Belongs to the glycosyl hydrolase 16 family.</text>
</comment>
<feature type="domain" description="GH16" evidence="7">
    <location>
        <begin position="1"/>
        <end position="180"/>
    </location>
</feature>
<evidence type="ECO:0000259" key="7">
    <source>
        <dbReference type="PROSITE" id="PS51762"/>
    </source>
</evidence>
<keyword evidence="9" id="KW-1185">Reference proteome</keyword>
<dbReference type="SUPFAM" id="SSF49899">
    <property type="entry name" value="Concanavalin A-like lectins/glucanases"/>
    <property type="match status" value="1"/>
</dbReference>
<dbReference type="EMBL" id="JBAMMX010000006">
    <property type="protein sequence ID" value="KAK6937635.1"/>
    <property type="molecule type" value="Genomic_DNA"/>
</dbReference>
<keyword evidence="6" id="KW-0961">Cell wall biogenesis/degradation</keyword>
<keyword evidence="1 6" id="KW-0808">Transferase</keyword>
<sequence>MGVFALSFFRFLLVCGVLADARGDVTFGAGFASKQFYSSGFFHMKIKLPNKDTSGVLITGSNEIHEELDFEFLGNQEGHPIVLQTNVFANGVGGREHKLHLWFDPSEDFHTYEILWNPYQIVFFVDQIPIRVFKNKRSMGVSYPTRPMRIEATLWNGEDWATDGGKRKINWSSAPFKAYYQGFNIDGCSSTATDCQSPKYWWNAQKYWQLDANQQKAYENTKKYVVYDYCTDRKRYPNPPPECIHP</sequence>
<dbReference type="AlphaFoldDB" id="A0AAN8ZKN6"/>
<dbReference type="PANTHER" id="PTHR31062">
    <property type="entry name" value="XYLOGLUCAN ENDOTRANSGLUCOSYLASE/HYDROLASE PROTEIN 8-RELATED"/>
    <property type="match status" value="1"/>
</dbReference>
<evidence type="ECO:0000256" key="6">
    <source>
        <dbReference type="RuleBase" id="RU361120"/>
    </source>
</evidence>
<feature type="active site" description="Nucleophile" evidence="5">
    <location>
        <position position="67"/>
    </location>
</feature>
<dbReference type="GO" id="GO:0042546">
    <property type="term" value="P:cell wall biogenesis"/>
    <property type="evidence" value="ECO:0007669"/>
    <property type="project" value="InterPro"/>
</dbReference>
<dbReference type="Pfam" id="PF06955">
    <property type="entry name" value="XET_C"/>
    <property type="match status" value="1"/>
</dbReference>
<feature type="signal peptide" evidence="6">
    <location>
        <begin position="1"/>
        <end position="23"/>
    </location>
</feature>
<dbReference type="InterPro" id="IPR008264">
    <property type="entry name" value="Beta_glucanase"/>
</dbReference>
<dbReference type="InterPro" id="IPR010713">
    <property type="entry name" value="XET_C"/>
</dbReference>
<dbReference type="EC" id="2.4.1.207" evidence="6"/>
<comment type="subcellular location">
    <subcellularLocation>
        <location evidence="6">Secreted</location>
        <location evidence="6">Cell wall</location>
    </subcellularLocation>
    <subcellularLocation>
        <location evidence="6">Secreted</location>
        <location evidence="6">Extracellular space</location>
        <location evidence="6">Apoplast</location>
    </subcellularLocation>
</comment>
<dbReference type="Gene3D" id="2.60.120.200">
    <property type="match status" value="1"/>
</dbReference>
<keyword evidence="6" id="KW-0964">Secreted</keyword>
<dbReference type="PROSITE" id="PS51762">
    <property type="entry name" value="GH16_2"/>
    <property type="match status" value="1"/>
</dbReference>
<dbReference type="PIRSF" id="PIRSF005604">
    <property type="entry name" value="XET"/>
    <property type="match status" value="1"/>
</dbReference>
<comment type="caution">
    <text evidence="8">The sequence shown here is derived from an EMBL/GenBank/DDBJ whole genome shotgun (WGS) entry which is preliminary data.</text>
</comment>
<dbReference type="InterPro" id="IPR000757">
    <property type="entry name" value="Beta-glucanase-like"/>
</dbReference>
<keyword evidence="6" id="KW-0732">Signal</keyword>
<evidence type="ECO:0000313" key="9">
    <source>
        <dbReference type="Proteomes" id="UP001370490"/>
    </source>
</evidence>
<dbReference type="GO" id="GO:0048046">
    <property type="term" value="C:apoplast"/>
    <property type="evidence" value="ECO:0007669"/>
    <property type="project" value="UniProtKB-SubCell"/>
</dbReference>
<comment type="PTM">
    <text evidence="6">Contains at least one intrachain disulfide bond essential for its enzymatic activity.</text>
</comment>
<evidence type="ECO:0000256" key="5">
    <source>
        <dbReference type="PIRSR" id="PIRSR005604-1"/>
    </source>
</evidence>
<comment type="function">
    <text evidence="6">Catalyzes xyloglucan endohydrolysis (XEH) and/or endotransglycosylation (XET). Cleaves and religates xyloglucan polymers, an essential constituent of the primary cell wall, and thereby participates in cell wall construction of growing tissues.</text>
</comment>
<dbReference type="GO" id="GO:0071555">
    <property type="term" value="P:cell wall organization"/>
    <property type="evidence" value="ECO:0007669"/>
    <property type="project" value="UniProtKB-KW"/>
</dbReference>
<accession>A0AAN8ZKN6</accession>